<dbReference type="OrthoDB" id="9810148at2"/>
<dbReference type="InterPro" id="IPR050238">
    <property type="entry name" value="DNA_Rep/Repair_Clamp_Loader"/>
</dbReference>
<protein>
    <submittedName>
        <fullName evidence="1">DNA polymerase III subunit gamma and tau</fullName>
    </submittedName>
</protein>
<reference evidence="1 2" key="1">
    <citation type="submission" date="2018-02" db="EMBL/GenBank/DDBJ databases">
        <title>Novel Leptospira species isolated from soil and water in Japan.</title>
        <authorList>
            <person name="Nakao R."/>
            <person name="Masuzawa T."/>
        </authorList>
    </citation>
    <scope>NUCLEOTIDE SEQUENCE [LARGE SCALE GENOMIC DNA]</scope>
    <source>
        <strain evidence="1 2">YH101</strain>
    </source>
</reference>
<dbReference type="Proteomes" id="UP000245133">
    <property type="component" value="Unassembled WGS sequence"/>
</dbReference>
<evidence type="ECO:0000313" key="1">
    <source>
        <dbReference type="EMBL" id="GBF51335.1"/>
    </source>
</evidence>
<accession>A0A2P2E348</accession>
<dbReference type="PANTHER" id="PTHR11669:SF8">
    <property type="entry name" value="DNA POLYMERASE III SUBUNIT DELTA"/>
    <property type="match status" value="1"/>
</dbReference>
<keyword evidence="2" id="KW-1185">Reference proteome</keyword>
<dbReference type="AlphaFoldDB" id="A0A2P2E348"/>
<organism evidence="1 2">
    <name type="scientific">Leptospira ryugenii</name>
    <dbReference type="NCBI Taxonomy" id="1917863"/>
    <lineage>
        <taxon>Bacteria</taxon>
        <taxon>Pseudomonadati</taxon>
        <taxon>Spirochaetota</taxon>
        <taxon>Spirochaetia</taxon>
        <taxon>Leptospirales</taxon>
        <taxon>Leptospiraceae</taxon>
        <taxon>Leptospira</taxon>
    </lineage>
</organism>
<dbReference type="SUPFAM" id="SSF52540">
    <property type="entry name" value="P-loop containing nucleoside triphosphate hydrolases"/>
    <property type="match status" value="1"/>
</dbReference>
<name>A0A2P2E348_9LEPT</name>
<sequence>MSVAPFSIEETRGQEVALSYLSYFAKFPDKLPGVLIFHGPDGVGKWHAAERFARHLLCLRGTSCGDCESCRLFMRGLHPDYIQFPRNKNIAIGKEKDPDEFTVRWLLYHKIPFKPHTSHKRIVLFPESQRINHEAETTLLKTLEEPPSHTLFILLVNDLNLLKKTIVSRSLAIPFHYLNQSAIREIRSHVSFEGRKFFGGSLNPFEFDQDIIDEWLGTIREHAFDSLLLLKLENWVRERMADKKSFKEVLSTIDFLDLFSLLLLYVYREKDFDLYAKHIQAILEFKSKLHSQIPAIEYFLISKLFSQLASYTH</sequence>
<dbReference type="InterPro" id="IPR027417">
    <property type="entry name" value="P-loop_NTPase"/>
</dbReference>
<gene>
    <name evidence="1" type="primary">dnaX</name>
    <name evidence="1" type="ORF">LPTSP4_28670</name>
</gene>
<dbReference type="EMBL" id="BFBB01000008">
    <property type="protein sequence ID" value="GBF51335.1"/>
    <property type="molecule type" value="Genomic_DNA"/>
</dbReference>
<dbReference type="GO" id="GO:0006261">
    <property type="term" value="P:DNA-templated DNA replication"/>
    <property type="evidence" value="ECO:0007669"/>
    <property type="project" value="TreeGrafter"/>
</dbReference>
<dbReference type="RefSeq" id="WP_108977683.1">
    <property type="nucleotide sequence ID" value="NZ_BFBB01000008.1"/>
</dbReference>
<dbReference type="Pfam" id="PF13177">
    <property type="entry name" value="DNA_pol3_delta2"/>
    <property type="match status" value="1"/>
</dbReference>
<dbReference type="Gene3D" id="3.40.50.300">
    <property type="entry name" value="P-loop containing nucleotide triphosphate hydrolases"/>
    <property type="match status" value="1"/>
</dbReference>
<comment type="caution">
    <text evidence="1">The sequence shown here is derived from an EMBL/GenBank/DDBJ whole genome shotgun (WGS) entry which is preliminary data.</text>
</comment>
<dbReference type="PANTHER" id="PTHR11669">
    <property type="entry name" value="REPLICATION FACTOR C / DNA POLYMERASE III GAMMA-TAU SUBUNIT"/>
    <property type="match status" value="1"/>
</dbReference>
<proteinExistence type="predicted"/>
<evidence type="ECO:0000313" key="2">
    <source>
        <dbReference type="Proteomes" id="UP000245133"/>
    </source>
</evidence>